<reference evidence="15 16" key="1">
    <citation type="submission" date="2014-11" db="EMBL/GenBank/DDBJ databases">
        <title>Draft Genome Sequence of Vibrio piscirenalis strains CECT 8603T and CECT 8604, two marine Gammaproteobacterium isolated from cultured gilthead sea bream (Sparus aurata).</title>
        <authorList>
            <person name="Arahal D.R."/>
            <person name="Rodrigo-Torres L."/>
            <person name="Lucena T."/>
            <person name="Pujalte M.J."/>
        </authorList>
    </citation>
    <scope>NUCLEOTIDE SEQUENCE [LARGE SCALE GENOMIC DNA]</scope>
    <source>
        <strain evidence="15 16">DCR 1-4-2</strain>
    </source>
</reference>
<feature type="binding site" evidence="11">
    <location>
        <position position="349"/>
    </location>
    <ligand>
        <name>S-adenosyl-L-methionine</name>
        <dbReference type="ChEBI" id="CHEBI:59789"/>
    </ligand>
</feature>
<name>A0A0C2P0J4_9VIBR</name>
<evidence type="ECO:0000256" key="5">
    <source>
        <dbReference type="ARBA" id="ARBA00022691"/>
    </source>
</evidence>
<feature type="binding site" evidence="11 12">
    <location>
        <position position="370"/>
    </location>
    <ligand>
        <name>S-adenosyl-L-methionine</name>
        <dbReference type="ChEBI" id="CHEBI:59789"/>
    </ligand>
</feature>
<comment type="catalytic activity">
    <reaction evidence="9 11">
        <text>uridine(1939) in 23S rRNA + S-adenosyl-L-methionine = 5-methyluridine(1939) in 23S rRNA + S-adenosyl-L-homocysteine + H(+)</text>
        <dbReference type="Rhea" id="RHEA:42908"/>
        <dbReference type="Rhea" id="RHEA-COMP:10278"/>
        <dbReference type="Rhea" id="RHEA-COMP:10279"/>
        <dbReference type="ChEBI" id="CHEBI:15378"/>
        <dbReference type="ChEBI" id="CHEBI:57856"/>
        <dbReference type="ChEBI" id="CHEBI:59789"/>
        <dbReference type="ChEBI" id="CHEBI:65315"/>
        <dbReference type="ChEBI" id="CHEBI:74447"/>
        <dbReference type="EC" id="2.1.1.190"/>
    </reaction>
</comment>
<dbReference type="OrthoDB" id="9804590at2"/>
<feature type="binding site" evidence="11 12">
    <location>
        <position position="322"/>
    </location>
    <ligand>
        <name>S-adenosyl-L-methionine</name>
        <dbReference type="ChEBI" id="CHEBI:59789"/>
    </ligand>
</feature>
<dbReference type="EMBL" id="JTKH01000008">
    <property type="protein sequence ID" value="KII79972.1"/>
    <property type="molecule type" value="Genomic_DNA"/>
</dbReference>
<dbReference type="InterPro" id="IPR029063">
    <property type="entry name" value="SAM-dependent_MTases_sf"/>
</dbReference>
<evidence type="ECO:0000256" key="8">
    <source>
        <dbReference type="ARBA" id="ARBA00023014"/>
    </source>
</evidence>
<sequence length="442" mass="49401">MAQFFQPKKKTQLNTKHQSMTVDKLDHQGAGICFQKGKPIFIDGALPGEQVLVQLIEEKSKFSRASLIKVQKASEQRVKPFCPVYDQCGGCNMQHLGLESQLEYKQQTLSDLMSKFSGQTLALESAISGEGLGYRRRARISVMLDKKTRQLQFGFRRKQSKQIVDVTHCPVLAPELNAMLPELHQLLQGFTRQESIGHIELVKGDNTNVMVLRHLSPLTNKEQKQLEAFAVKYNATLYLMPQTDQLDRVLGQEAHYLETGTTIPFAPNNFIQVNQKVNQQMVEQALAWLDLDGNDRVLDLFCGLGNFSLPIAKQVKAVVGVEGVDAMVEKAQSNAALNQLDNALFYQANLEQDLSSQPWASEKFDKILLDPARAGASGIVDQLARLGARRVVYVSCNPATLARDSQSLLKQGYQLEKLGMLDMFPHTAHLESMALFVKRDGK</sequence>
<feature type="binding site" evidence="11">
    <location>
        <position position="82"/>
    </location>
    <ligand>
        <name>[4Fe-4S] cluster</name>
        <dbReference type="ChEBI" id="CHEBI:49883"/>
    </ligand>
</feature>
<dbReference type="GO" id="GO:0003723">
    <property type="term" value="F:RNA binding"/>
    <property type="evidence" value="ECO:0007669"/>
    <property type="project" value="InterPro"/>
</dbReference>
<feature type="binding site" evidence="11">
    <location>
        <position position="169"/>
    </location>
    <ligand>
        <name>[4Fe-4S] cluster</name>
        <dbReference type="ChEBI" id="CHEBI:49883"/>
    </ligand>
</feature>
<evidence type="ECO:0000256" key="13">
    <source>
        <dbReference type="PROSITE-ProRule" id="PRU10015"/>
    </source>
</evidence>
<dbReference type="STRING" id="1461322.OJ16_08190"/>
<comment type="similarity">
    <text evidence="11">Belongs to the class I-like SAM-binding methyltransferase superfamily. RNA M5U methyltransferase family. RlmD subfamily.</text>
</comment>
<dbReference type="SUPFAM" id="SSF53335">
    <property type="entry name" value="S-adenosyl-L-methionine-dependent methyltransferases"/>
    <property type="match status" value="1"/>
</dbReference>
<dbReference type="Gene3D" id="2.40.50.140">
    <property type="entry name" value="Nucleic acid-binding proteins"/>
    <property type="match status" value="1"/>
</dbReference>
<evidence type="ECO:0000313" key="16">
    <source>
        <dbReference type="Proteomes" id="UP000031672"/>
    </source>
</evidence>
<dbReference type="NCBIfam" id="TIGR00479">
    <property type="entry name" value="rumA"/>
    <property type="match status" value="1"/>
</dbReference>
<evidence type="ECO:0000256" key="3">
    <source>
        <dbReference type="ARBA" id="ARBA00022603"/>
    </source>
</evidence>
<feature type="active site" evidence="13">
    <location>
        <position position="396"/>
    </location>
</feature>
<gene>
    <name evidence="15" type="primary">rumA</name>
    <name evidence="11" type="synonym">rlmD</name>
    <name evidence="15" type="ORF">OJ16_08190</name>
</gene>
<dbReference type="InterPro" id="IPR030390">
    <property type="entry name" value="MeTrfase_TrmA_AS"/>
</dbReference>
<dbReference type="CDD" id="cd02440">
    <property type="entry name" value="AdoMet_MTases"/>
    <property type="match status" value="1"/>
</dbReference>
<dbReference type="GO" id="GO:0005506">
    <property type="term" value="F:iron ion binding"/>
    <property type="evidence" value="ECO:0007669"/>
    <property type="project" value="UniProtKB-UniRule"/>
</dbReference>
<dbReference type="GO" id="GO:0070041">
    <property type="term" value="F:rRNA (uridine-C5-)-methyltransferase activity"/>
    <property type="evidence" value="ECO:0007669"/>
    <property type="project" value="UniProtKB-UniRule"/>
</dbReference>
<dbReference type="Gene3D" id="2.40.50.1070">
    <property type="match status" value="1"/>
</dbReference>
<dbReference type="SUPFAM" id="SSF50249">
    <property type="entry name" value="Nucleic acid-binding proteins"/>
    <property type="match status" value="1"/>
</dbReference>
<keyword evidence="2 11" id="KW-0698">rRNA processing</keyword>
<accession>A0A0C2P0J4</accession>
<evidence type="ECO:0000256" key="4">
    <source>
        <dbReference type="ARBA" id="ARBA00022679"/>
    </source>
</evidence>
<evidence type="ECO:0000256" key="10">
    <source>
        <dbReference type="ARBA" id="ARBA00059995"/>
    </source>
</evidence>
<dbReference type="InterPro" id="IPR010280">
    <property type="entry name" value="U5_MeTrfase_fam"/>
</dbReference>
<evidence type="ECO:0000256" key="11">
    <source>
        <dbReference type="HAMAP-Rule" id="MF_01010"/>
    </source>
</evidence>
<keyword evidence="8 11" id="KW-0411">Iron-sulfur</keyword>
<evidence type="ECO:0000256" key="9">
    <source>
        <dbReference type="ARBA" id="ARBA00052756"/>
    </source>
</evidence>
<evidence type="ECO:0000313" key="15">
    <source>
        <dbReference type="EMBL" id="KII79972.1"/>
    </source>
</evidence>
<dbReference type="Proteomes" id="UP000031672">
    <property type="component" value="Unassembled WGS sequence"/>
</dbReference>
<dbReference type="GO" id="GO:0070475">
    <property type="term" value="P:rRNA base methylation"/>
    <property type="evidence" value="ECO:0007669"/>
    <property type="project" value="TreeGrafter"/>
</dbReference>
<feature type="binding site" evidence="11">
    <location>
        <position position="88"/>
    </location>
    <ligand>
        <name>[4Fe-4S] cluster</name>
        <dbReference type="ChEBI" id="CHEBI:49883"/>
    </ligand>
</feature>
<proteinExistence type="inferred from homology"/>
<feature type="binding site" evidence="11">
    <location>
        <position position="91"/>
    </location>
    <ligand>
        <name>[4Fe-4S] cluster</name>
        <dbReference type="ChEBI" id="CHEBI:49883"/>
    </ligand>
</feature>
<evidence type="ECO:0000256" key="2">
    <source>
        <dbReference type="ARBA" id="ARBA00022552"/>
    </source>
</evidence>
<dbReference type="InterPro" id="IPR030391">
    <property type="entry name" value="MeTrfase_TrmA_CS"/>
</dbReference>
<evidence type="ECO:0000256" key="6">
    <source>
        <dbReference type="ARBA" id="ARBA00022723"/>
    </source>
</evidence>
<keyword evidence="1 11" id="KW-0004">4Fe-4S</keyword>
<dbReference type="FunFam" id="2.40.50.140:FF:000097">
    <property type="entry name" value="23S rRNA (uracil(1939)-C(5))-methyltransferase RlmD"/>
    <property type="match status" value="1"/>
</dbReference>
<evidence type="ECO:0000256" key="7">
    <source>
        <dbReference type="ARBA" id="ARBA00023004"/>
    </source>
</evidence>
<dbReference type="Gene3D" id="3.40.50.150">
    <property type="entry name" value="Vaccinia Virus protein VP39"/>
    <property type="match status" value="1"/>
</dbReference>
<dbReference type="PANTHER" id="PTHR11061">
    <property type="entry name" value="RNA M5U METHYLTRANSFERASE"/>
    <property type="match status" value="1"/>
</dbReference>
<dbReference type="InterPro" id="IPR012340">
    <property type="entry name" value="NA-bd_OB-fold"/>
</dbReference>
<dbReference type="RefSeq" id="WP_040989144.1">
    <property type="nucleotide sequence ID" value="NZ_JTKH01000008.1"/>
</dbReference>
<comment type="caution">
    <text evidence="15">The sequence shown here is derived from an EMBL/GenBank/DDBJ whole genome shotgun (WGS) entry which is preliminary data.</text>
</comment>
<dbReference type="Pfam" id="PF05958">
    <property type="entry name" value="tRNA_U5-meth_tr"/>
    <property type="match status" value="1"/>
</dbReference>
<dbReference type="PANTHER" id="PTHR11061:SF49">
    <property type="entry name" value="23S RRNA (URACIL(1939)-C(5))-METHYLTRANSFERASE RLMD"/>
    <property type="match status" value="1"/>
</dbReference>
<keyword evidence="7 11" id="KW-0408">Iron</keyword>
<dbReference type="FunFam" id="3.40.50.150:FF:000009">
    <property type="entry name" value="23S rRNA (Uracil(1939)-C(5))-methyltransferase RlmD"/>
    <property type="match status" value="1"/>
</dbReference>
<dbReference type="PROSITE" id="PS01231">
    <property type="entry name" value="TRMA_2"/>
    <property type="match status" value="1"/>
</dbReference>
<feature type="domain" description="TRAM" evidence="14">
    <location>
        <begin position="10"/>
        <end position="69"/>
    </location>
</feature>
<feature type="binding site" evidence="11 12">
    <location>
        <position position="301"/>
    </location>
    <ligand>
        <name>S-adenosyl-L-methionine</name>
        <dbReference type="ChEBI" id="CHEBI:59789"/>
    </ligand>
</feature>
<dbReference type="NCBIfam" id="NF009639">
    <property type="entry name" value="PRK13168.1"/>
    <property type="match status" value="1"/>
</dbReference>
<protein>
    <recommendedName>
        <fullName evidence="11">23S rRNA (uracil(1939)-C(5))-methyltransferase RlmD</fullName>
        <ecNumber evidence="11">2.1.1.190</ecNumber>
    </recommendedName>
    <alternativeName>
        <fullName evidence="11">23S rRNA(m5U1939)-methyltransferase</fullName>
    </alternativeName>
</protein>
<dbReference type="PROSITE" id="PS50926">
    <property type="entry name" value="TRAM"/>
    <property type="match status" value="1"/>
</dbReference>
<feature type="binding site" evidence="11 12">
    <location>
        <position position="272"/>
    </location>
    <ligand>
        <name>S-adenosyl-L-methionine</name>
        <dbReference type="ChEBI" id="CHEBI:59789"/>
    </ligand>
</feature>
<dbReference type="InterPro" id="IPR001566">
    <property type="entry name" value="23S_rRNA_MeTrfase_RlmD"/>
</dbReference>
<keyword evidence="4 11" id="KW-0808">Transferase</keyword>
<accession>A0A0C2NV67</accession>
<comment type="function">
    <text evidence="10 11">Catalyzes the formation of 5-methyl-uridine at position 1939 (m5U1939) in 23S rRNA.</text>
</comment>
<dbReference type="InterPro" id="IPR002792">
    <property type="entry name" value="TRAM_dom"/>
</dbReference>
<dbReference type="Pfam" id="PF01938">
    <property type="entry name" value="TRAM"/>
    <property type="match status" value="1"/>
</dbReference>
<organism evidence="15 16">
    <name type="scientific">Vibrio renipiscarius</name>
    <dbReference type="NCBI Taxonomy" id="1461322"/>
    <lineage>
        <taxon>Bacteria</taxon>
        <taxon>Pseudomonadati</taxon>
        <taxon>Pseudomonadota</taxon>
        <taxon>Gammaproteobacteria</taxon>
        <taxon>Vibrionales</taxon>
        <taxon>Vibrionaceae</taxon>
        <taxon>Vibrio</taxon>
    </lineage>
</organism>
<keyword evidence="16" id="KW-1185">Reference proteome</keyword>
<feature type="active site" description="Nucleophile" evidence="11 12">
    <location>
        <position position="396"/>
    </location>
</feature>
<keyword evidence="6 11" id="KW-0479">Metal-binding</keyword>
<dbReference type="PROSITE" id="PS51687">
    <property type="entry name" value="SAM_MT_RNA_M5U"/>
    <property type="match status" value="1"/>
</dbReference>
<keyword evidence="3 11" id="KW-0489">Methyltransferase</keyword>
<keyword evidence="5 11" id="KW-0949">S-adenosyl-L-methionine</keyword>
<evidence type="ECO:0000256" key="12">
    <source>
        <dbReference type="PROSITE-ProRule" id="PRU01024"/>
    </source>
</evidence>
<feature type="binding site" evidence="11">
    <location>
        <position position="306"/>
    </location>
    <ligand>
        <name>S-adenosyl-L-methionine</name>
        <dbReference type="ChEBI" id="CHEBI:59789"/>
    </ligand>
</feature>
<evidence type="ECO:0000256" key="1">
    <source>
        <dbReference type="ARBA" id="ARBA00022485"/>
    </source>
</evidence>
<dbReference type="AlphaFoldDB" id="A0A0C2P0J4"/>
<dbReference type="GO" id="GO:0051539">
    <property type="term" value="F:4 iron, 4 sulfur cluster binding"/>
    <property type="evidence" value="ECO:0007669"/>
    <property type="project" value="UniProtKB-KW"/>
</dbReference>
<dbReference type="EC" id="2.1.1.190" evidence="11"/>
<evidence type="ECO:0000259" key="14">
    <source>
        <dbReference type="PROSITE" id="PS50926"/>
    </source>
</evidence>
<dbReference type="PROSITE" id="PS01230">
    <property type="entry name" value="TRMA_1"/>
    <property type="match status" value="1"/>
</dbReference>
<dbReference type="HAMAP" id="MF_01010">
    <property type="entry name" value="23SrRNA_methyltr_RlmD"/>
    <property type="match status" value="1"/>
</dbReference>